<dbReference type="OrthoDB" id="21094at2"/>
<geneLocation type="plasmid" evidence="8 9">
    <name>AZO_p3</name>
</geneLocation>
<keyword evidence="6 7" id="KW-0472">Membrane</keyword>
<dbReference type="Pfam" id="PF01914">
    <property type="entry name" value="MarC"/>
    <property type="match status" value="1"/>
</dbReference>
<evidence type="ECO:0000313" key="9">
    <source>
        <dbReference type="Proteomes" id="UP000005667"/>
    </source>
</evidence>
<feature type="transmembrane region" description="Helical" evidence="7">
    <location>
        <begin position="84"/>
        <end position="104"/>
    </location>
</feature>
<name>G7ZFJ1_AZOL4</name>
<comment type="subcellular location">
    <subcellularLocation>
        <location evidence="7">Cell inner membrane</location>
        <topology evidence="7">Multi-pass membrane protein</topology>
    </subcellularLocation>
    <subcellularLocation>
        <location evidence="1">Cell membrane</location>
        <topology evidence="1">Multi-pass membrane protein</topology>
    </subcellularLocation>
</comment>
<feature type="transmembrane region" description="Helical" evidence="7">
    <location>
        <begin position="125"/>
        <end position="148"/>
    </location>
</feature>
<feature type="transmembrane region" description="Helical" evidence="7">
    <location>
        <begin position="18"/>
        <end position="41"/>
    </location>
</feature>
<keyword evidence="4 7" id="KW-0812">Transmembrane</keyword>
<keyword evidence="8" id="KW-0614">Plasmid</keyword>
<evidence type="ECO:0000256" key="4">
    <source>
        <dbReference type="ARBA" id="ARBA00022692"/>
    </source>
</evidence>
<evidence type="ECO:0000313" key="8">
    <source>
        <dbReference type="EMBL" id="CBS90329.1"/>
    </source>
</evidence>
<dbReference type="EMBL" id="FQ311871">
    <property type="protein sequence ID" value="CBS90329.1"/>
    <property type="molecule type" value="Genomic_DNA"/>
</dbReference>
<dbReference type="AlphaFoldDB" id="G7ZFJ1"/>
<dbReference type="PANTHER" id="PTHR33508">
    <property type="entry name" value="UPF0056 MEMBRANE PROTEIN YHCE"/>
    <property type="match status" value="1"/>
</dbReference>
<dbReference type="Proteomes" id="UP000005667">
    <property type="component" value="Plasmid AZO_p3"/>
</dbReference>
<organism evidence="8 9">
    <name type="scientific">Azospirillum lipoferum (strain 4B)</name>
    <dbReference type="NCBI Taxonomy" id="862719"/>
    <lineage>
        <taxon>Bacteria</taxon>
        <taxon>Pseudomonadati</taxon>
        <taxon>Pseudomonadota</taxon>
        <taxon>Alphaproteobacteria</taxon>
        <taxon>Rhodospirillales</taxon>
        <taxon>Azospirillaceae</taxon>
        <taxon>Azospirillum</taxon>
    </lineage>
</organism>
<dbReference type="KEGG" id="ali:AZOLI_p30514"/>
<reference evidence="9" key="1">
    <citation type="journal article" date="2011" name="PLoS Genet.">
        <title>Azospirillum genomes reveal transition of bacteria from aquatic to terrestrial environments.</title>
        <authorList>
            <person name="Wisniewski-Dye F."/>
            <person name="Borziak K."/>
            <person name="Khalsa-Moyers G."/>
            <person name="Alexandre G."/>
            <person name="Sukharnikov L.O."/>
            <person name="Wuichet K."/>
            <person name="Hurst G.B."/>
            <person name="McDonald W.H."/>
            <person name="Robertson J.S."/>
            <person name="Barbe V."/>
            <person name="Calteau A."/>
            <person name="Rouy Z."/>
            <person name="Mangenot S."/>
            <person name="Prigent-Combaret C."/>
            <person name="Normand P."/>
            <person name="Boyer M."/>
            <person name="Siguier P."/>
            <person name="Dessaux Y."/>
            <person name="Elmerich C."/>
            <person name="Condemine G."/>
            <person name="Krishnen G."/>
            <person name="Kennedy I."/>
            <person name="Paterson A.H."/>
            <person name="Gonzalez V."/>
            <person name="Mavingui P."/>
            <person name="Zhulin I.B."/>
        </authorList>
    </citation>
    <scope>NUCLEOTIDE SEQUENCE [LARGE SCALE GENOMIC DNA]</scope>
    <source>
        <strain evidence="9">4B</strain>
    </source>
</reference>
<feature type="transmembrane region" description="Helical" evidence="7">
    <location>
        <begin position="198"/>
        <end position="219"/>
    </location>
</feature>
<evidence type="ECO:0000256" key="7">
    <source>
        <dbReference type="RuleBase" id="RU362048"/>
    </source>
</evidence>
<keyword evidence="9" id="KW-1185">Reference proteome</keyword>
<dbReference type="HOGENOM" id="CLU_079909_2_1_5"/>
<evidence type="ECO:0000256" key="6">
    <source>
        <dbReference type="ARBA" id="ARBA00023136"/>
    </source>
</evidence>
<feature type="transmembrane region" description="Helical" evidence="7">
    <location>
        <begin position="160"/>
        <end position="178"/>
    </location>
</feature>
<keyword evidence="5 7" id="KW-1133">Transmembrane helix</keyword>
<evidence type="ECO:0000256" key="2">
    <source>
        <dbReference type="ARBA" id="ARBA00009784"/>
    </source>
</evidence>
<sequence length="222" mass="23700">MVLSIHNHKKLEPALSDYISNLVVFFVVVDPPGLVPLFIALTRGFEDRHKRIIALRGTAIAFVVLVFFAYFGKVVLQTLSIEMPAFRIAGGALLFWIAFEMLFAKRSERKERDTGEAMTDEDAHDIAVFPLAVPLIAGPGAITSILLLMDRTGGTVAGQVSVLGAAATVIGGVTLILLGADRVGRLLGRTVIHTVSRVLGIVLAALAAQTVISGITSIYPPN</sequence>
<protein>
    <recommendedName>
        <fullName evidence="7">UPF0056 inner membrane protein</fullName>
    </recommendedName>
</protein>
<evidence type="ECO:0000256" key="5">
    <source>
        <dbReference type="ARBA" id="ARBA00022989"/>
    </source>
</evidence>
<comment type="similarity">
    <text evidence="2 7">Belongs to the UPF0056 (MarC) family.</text>
</comment>
<evidence type="ECO:0000256" key="3">
    <source>
        <dbReference type="ARBA" id="ARBA00022475"/>
    </source>
</evidence>
<dbReference type="InterPro" id="IPR002771">
    <property type="entry name" value="Multi_antbiot-R_MarC"/>
</dbReference>
<gene>
    <name evidence="8" type="ordered locus">AZOLI_p30514</name>
</gene>
<feature type="transmembrane region" description="Helical" evidence="7">
    <location>
        <begin position="53"/>
        <end position="72"/>
    </location>
</feature>
<accession>G7ZFJ1</accession>
<dbReference type="NCBIfam" id="TIGR00427">
    <property type="entry name" value="NAAT family transporter"/>
    <property type="match status" value="1"/>
</dbReference>
<dbReference type="GO" id="GO:0005886">
    <property type="term" value="C:plasma membrane"/>
    <property type="evidence" value="ECO:0007669"/>
    <property type="project" value="UniProtKB-SubCell"/>
</dbReference>
<evidence type="ECO:0000256" key="1">
    <source>
        <dbReference type="ARBA" id="ARBA00004651"/>
    </source>
</evidence>
<dbReference type="PANTHER" id="PTHR33508:SF1">
    <property type="entry name" value="UPF0056 MEMBRANE PROTEIN YHCE"/>
    <property type="match status" value="1"/>
</dbReference>
<proteinExistence type="inferred from homology"/>
<keyword evidence="3" id="KW-1003">Cell membrane</keyword>